<dbReference type="InterPro" id="IPR012337">
    <property type="entry name" value="RNaseH-like_sf"/>
</dbReference>
<dbReference type="GO" id="GO:0003676">
    <property type="term" value="F:nucleic acid binding"/>
    <property type="evidence" value="ECO:0007669"/>
    <property type="project" value="InterPro"/>
</dbReference>
<dbReference type="Gene3D" id="3.30.420.10">
    <property type="entry name" value="Ribonuclease H-like superfamily/Ribonuclease H"/>
    <property type="match status" value="1"/>
</dbReference>
<evidence type="ECO:0000256" key="3">
    <source>
        <dbReference type="ARBA" id="ARBA00022833"/>
    </source>
</evidence>
<dbReference type="EMBL" id="CAXIEN010000267">
    <property type="protein sequence ID" value="CAL1290621.1"/>
    <property type="molecule type" value="Genomic_DNA"/>
</dbReference>
<dbReference type="SMART" id="SM00355">
    <property type="entry name" value="ZnF_C2H2"/>
    <property type="match status" value="4"/>
</dbReference>
<dbReference type="Pfam" id="PF00096">
    <property type="entry name" value="zf-C2H2"/>
    <property type="match status" value="1"/>
</dbReference>
<dbReference type="GO" id="GO:0005634">
    <property type="term" value="C:nucleus"/>
    <property type="evidence" value="ECO:0007669"/>
    <property type="project" value="UniProtKB-ARBA"/>
</dbReference>
<dbReference type="FunFam" id="3.30.160.60:FF:000446">
    <property type="entry name" value="Zinc finger protein"/>
    <property type="match status" value="1"/>
</dbReference>
<protein>
    <recommendedName>
        <fullName evidence="5">C2H2-type domain-containing protein</fullName>
    </recommendedName>
</protein>
<dbReference type="GO" id="GO:0008270">
    <property type="term" value="F:zinc ion binding"/>
    <property type="evidence" value="ECO:0007669"/>
    <property type="project" value="UniProtKB-KW"/>
</dbReference>
<dbReference type="InterPro" id="IPR013087">
    <property type="entry name" value="Znf_C2H2_type"/>
</dbReference>
<evidence type="ECO:0000313" key="6">
    <source>
        <dbReference type="EMBL" id="CAL1290621.1"/>
    </source>
</evidence>
<gene>
    <name evidence="6" type="ORF">LARSCL_LOCUS16595</name>
</gene>
<evidence type="ECO:0000256" key="2">
    <source>
        <dbReference type="ARBA" id="ARBA00022771"/>
    </source>
</evidence>
<feature type="domain" description="C2H2-type" evidence="5">
    <location>
        <begin position="89"/>
        <end position="116"/>
    </location>
</feature>
<keyword evidence="2 4" id="KW-0863">Zinc-finger</keyword>
<feature type="domain" description="C2H2-type" evidence="5">
    <location>
        <begin position="456"/>
        <end position="486"/>
    </location>
</feature>
<dbReference type="InterPro" id="IPR036397">
    <property type="entry name" value="RNaseH_sf"/>
</dbReference>
<accession>A0AAV2B2X9</accession>
<dbReference type="PANTHER" id="PTHR31511">
    <property type="entry name" value="PROTEIN CBG23764"/>
    <property type="match status" value="1"/>
</dbReference>
<keyword evidence="7" id="KW-1185">Reference proteome</keyword>
<dbReference type="SUPFAM" id="SSF53098">
    <property type="entry name" value="Ribonuclease H-like"/>
    <property type="match status" value="1"/>
</dbReference>
<proteinExistence type="predicted"/>
<dbReference type="SUPFAM" id="SSF57667">
    <property type="entry name" value="beta-beta-alpha zinc fingers"/>
    <property type="match status" value="2"/>
</dbReference>
<dbReference type="PROSITE" id="PS00028">
    <property type="entry name" value="ZINC_FINGER_C2H2_1"/>
    <property type="match status" value="3"/>
</dbReference>
<name>A0AAV2B2X9_9ARAC</name>
<reference evidence="6 7" key="1">
    <citation type="submission" date="2024-04" db="EMBL/GenBank/DDBJ databases">
        <authorList>
            <person name="Rising A."/>
            <person name="Reimegard J."/>
            <person name="Sonavane S."/>
            <person name="Akerstrom W."/>
            <person name="Nylinder S."/>
            <person name="Hedman E."/>
            <person name="Kallberg Y."/>
        </authorList>
    </citation>
    <scope>NUCLEOTIDE SEQUENCE [LARGE SCALE GENOMIC DNA]</scope>
</reference>
<dbReference type="PANTHER" id="PTHR31511:SF12">
    <property type="entry name" value="RHO TERMINATION FACTOR N-TERMINAL DOMAIN-CONTAINING PROTEIN"/>
    <property type="match status" value="1"/>
</dbReference>
<dbReference type="InterPro" id="IPR043502">
    <property type="entry name" value="DNA/RNA_pol_sf"/>
</dbReference>
<feature type="domain" description="C2H2-type" evidence="5">
    <location>
        <begin position="117"/>
        <end position="144"/>
    </location>
</feature>
<sequence>MNPNFSDSEEFEWMKDVSDSMLLDGKQLEPSPIPSGFGFIATSGSDSEVSTRLTDVPMPMFVDEPQPGPSRAPMGFGYVETSLTPTNDHVCDVCKKTFSNKSNLKRHMKKHGDHANHACSKCSMKFYRIDKLQEHLKTHEKKKTYSCEQCDRLFSRMSELLHHKRVDHPAPSNHRVRQPRPLARNSRRNALDVFSSDFLTPSPAAKWDFLIFLQEIRQNMHDLLVEELQQRRAIKWYCVSKIRFSRETPDGDIEYCTPYFCSKVVIELDTSMIDDHIEQAFEKIKSSFDEFLENGSFWVFDSVIHMELKTATYHPLAPSSYIPLPSKLAAKKALINIKNVDLKCFVWSVLAALHPVEKDPQRVSHYSSFEQELRLGNVTCPVQPCKVPIIEKLNNLRINVFGYEDEEIFPLYISKREDAFVINLLYISQGEDKHYCLIKNMSRLLGDLTKHNGETFYCYSCLHRFSNETLLKNHVTYCNEHTPQRIVMPEPGEDSVLKFKQFKFSQPVPYVIYADFEALIQPIQGDITKTASHIPCGYAYLIIGPNGLPLKPVTIYRGADAVDHFLKSIVAEKDILAAKLHTITPMDMTTRDLENFQNATHCNLCKKWLGKDRVRDHDHITGKYRQALHNKCNLQLKQRKLIPCILHNLKNYDGHLIMQGLGKLQDHEIGVIPNTMEKYISFSIRRRMENPVTLQFIDSFQFLNASLQKLVENLDKSKFSIMENCISSPHRELLLKKGIYPYEYMTSFSKFDETELPPRSAFHSSLTNEGITEEEYEHARNVWKSFNIQNLGDYHDLYVKTDVILLSDVFENFRKLTRNFYQLDAAHMLTSPGLAWQASLKMTDAKLDIFTDIDMHLFIEKGIRGGVSMISHRHSEANHPQCPNYDSTRNHKFITYLDANNLYGWAMSQPLPVGDFEWVSPDETSLDEIIHHPDDATTGYILEVDLEYPPELHDQHNGYPLAPERMSITPDMLSPTAMSILMETNMKPASVSEKLAPSLCNKKNYILHYRNLKLYLSLGLKLVKIHRVLKFRQTSWLKDYINFNTEQRKQAKTTFEKDFFKLMNNAVYGKTMENLRNRVKVDIVQTKKKAEKLVASPAFHSFTIFDENLVAVQRKVTKLTLNRPIQVGFTILELSKILMYDFHYNVILKKYNDRARLLFTDTDSLCYEIITSDLVRDFEEMKNYFDFSDYPHDHPLFSEENKKRIGYFKDELNGQPCFEFVGLRSKMYSILSGKGEKQTAKGINKTVRQQRLKHANYRQYSPFVRSTKWVPLLTEIYFPTAIPLDSPFVRSNEWAPLLTEIYFPTARPLDSPFVRSTEWAPLLTEIYFPTARPLDSPFVRSTEWAPLLTEIYFPTALPLDSPFVRSTEWAPLLTEIYFPTALPLDSPFVRSTEWAPLLTEIYFPTALPLDSPFVRSTEWAPLLTEIYFPTALPLDSQLVRPTEWAPLLTEIYFPTARPLDSSFVRSTEWAPLLTEIYFPTALPLDSPFVRSTEWAPLLTEIYFPTALPLDSPFVRSTEWAPLLTEIYFPTALPLDSSFVRSTEWAPLLTEIYFPTALPLDSPLVRSTEWAPLLTEIYFPTALPLDSPLVRPTEWAPLLTEIYFPTALPLDSPLVRSTEWAPLLTEIYFPTALPLVSPLVRSTE</sequence>
<evidence type="ECO:0000313" key="7">
    <source>
        <dbReference type="Proteomes" id="UP001497382"/>
    </source>
</evidence>
<keyword evidence="3" id="KW-0862">Zinc</keyword>
<feature type="domain" description="C2H2-type" evidence="5">
    <location>
        <begin position="145"/>
        <end position="179"/>
    </location>
</feature>
<dbReference type="Proteomes" id="UP001497382">
    <property type="component" value="Unassembled WGS sequence"/>
</dbReference>
<evidence type="ECO:0000256" key="4">
    <source>
        <dbReference type="PROSITE-ProRule" id="PRU00042"/>
    </source>
</evidence>
<organism evidence="6 7">
    <name type="scientific">Larinioides sclopetarius</name>
    <dbReference type="NCBI Taxonomy" id="280406"/>
    <lineage>
        <taxon>Eukaryota</taxon>
        <taxon>Metazoa</taxon>
        <taxon>Ecdysozoa</taxon>
        <taxon>Arthropoda</taxon>
        <taxon>Chelicerata</taxon>
        <taxon>Arachnida</taxon>
        <taxon>Araneae</taxon>
        <taxon>Araneomorphae</taxon>
        <taxon>Entelegynae</taxon>
        <taxon>Araneoidea</taxon>
        <taxon>Araneidae</taxon>
        <taxon>Larinioides</taxon>
    </lineage>
</organism>
<dbReference type="SUPFAM" id="SSF56672">
    <property type="entry name" value="DNA/RNA polymerases"/>
    <property type="match status" value="1"/>
</dbReference>
<evidence type="ECO:0000259" key="5">
    <source>
        <dbReference type="PROSITE" id="PS50157"/>
    </source>
</evidence>
<keyword evidence="1" id="KW-0479">Metal-binding</keyword>
<comment type="caution">
    <text evidence="6">The sequence shown here is derived from an EMBL/GenBank/DDBJ whole genome shotgun (WGS) entry which is preliminary data.</text>
</comment>
<dbReference type="GO" id="GO:0071897">
    <property type="term" value="P:DNA biosynthetic process"/>
    <property type="evidence" value="ECO:0007669"/>
    <property type="project" value="UniProtKB-ARBA"/>
</dbReference>
<dbReference type="InterPro" id="IPR036236">
    <property type="entry name" value="Znf_C2H2_sf"/>
</dbReference>
<dbReference type="GO" id="GO:0042575">
    <property type="term" value="C:DNA polymerase complex"/>
    <property type="evidence" value="ECO:0007669"/>
    <property type="project" value="UniProtKB-ARBA"/>
</dbReference>
<evidence type="ECO:0000256" key="1">
    <source>
        <dbReference type="ARBA" id="ARBA00022723"/>
    </source>
</evidence>
<dbReference type="Gene3D" id="3.30.160.60">
    <property type="entry name" value="Classic Zinc Finger"/>
    <property type="match status" value="2"/>
</dbReference>
<dbReference type="PROSITE" id="PS50157">
    <property type="entry name" value="ZINC_FINGER_C2H2_2"/>
    <property type="match status" value="4"/>
</dbReference>